<keyword evidence="2" id="KW-0342">GTP-binding</keyword>
<evidence type="ECO:0000256" key="1">
    <source>
        <dbReference type="ARBA" id="ARBA00022741"/>
    </source>
</evidence>
<sequence length="52" mass="6273">MIDITNQRRFEELKREFWDVLNNAELEGIPLLIIGNKIRLKQILTLIMYFPL</sequence>
<accession>A0A0F9H1I6</accession>
<dbReference type="GO" id="GO:0005525">
    <property type="term" value="F:GTP binding"/>
    <property type="evidence" value="ECO:0007669"/>
    <property type="project" value="UniProtKB-KW"/>
</dbReference>
<dbReference type="EMBL" id="LAZR01016347">
    <property type="protein sequence ID" value="KKM04900.1"/>
    <property type="molecule type" value="Genomic_DNA"/>
</dbReference>
<dbReference type="Pfam" id="PF00025">
    <property type="entry name" value="Arf"/>
    <property type="match status" value="1"/>
</dbReference>
<keyword evidence="1" id="KW-0547">Nucleotide-binding</keyword>
<dbReference type="InterPro" id="IPR027417">
    <property type="entry name" value="P-loop_NTPase"/>
</dbReference>
<evidence type="ECO:0000313" key="3">
    <source>
        <dbReference type="EMBL" id="KKM04900.1"/>
    </source>
</evidence>
<comment type="caution">
    <text evidence="3">The sequence shown here is derived from an EMBL/GenBank/DDBJ whole genome shotgun (WGS) entry which is preliminary data.</text>
</comment>
<dbReference type="Gene3D" id="3.40.50.300">
    <property type="entry name" value="P-loop containing nucleotide triphosphate hydrolases"/>
    <property type="match status" value="1"/>
</dbReference>
<dbReference type="AlphaFoldDB" id="A0A0F9H1I6"/>
<proteinExistence type="predicted"/>
<protein>
    <submittedName>
        <fullName evidence="3">Uncharacterized protein</fullName>
    </submittedName>
</protein>
<dbReference type="SUPFAM" id="SSF52540">
    <property type="entry name" value="P-loop containing nucleoside triphosphate hydrolases"/>
    <property type="match status" value="1"/>
</dbReference>
<organism evidence="3">
    <name type="scientific">marine sediment metagenome</name>
    <dbReference type="NCBI Taxonomy" id="412755"/>
    <lineage>
        <taxon>unclassified sequences</taxon>
        <taxon>metagenomes</taxon>
        <taxon>ecological metagenomes</taxon>
    </lineage>
</organism>
<gene>
    <name evidence="3" type="ORF">LCGC14_1759550</name>
</gene>
<reference evidence="3" key="1">
    <citation type="journal article" date="2015" name="Nature">
        <title>Complex archaea that bridge the gap between prokaryotes and eukaryotes.</title>
        <authorList>
            <person name="Spang A."/>
            <person name="Saw J.H."/>
            <person name="Jorgensen S.L."/>
            <person name="Zaremba-Niedzwiedzka K."/>
            <person name="Martijn J."/>
            <person name="Lind A.E."/>
            <person name="van Eijk R."/>
            <person name="Schleper C."/>
            <person name="Guy L."/>
            <person name="Ettema T.J."/>
        </authorList>
    </citation>
    <scope>NUCLEOTIDE SEQUENCE</scope>
</reference>
<dbReference type="GO" id="GO:0003924">
    <property type="term" value="F:GTPase activity"/>
    <property type="evidence" value="ECO:0007669"/>
    <property type="project" value="InterPro"/>
</dbReference>
<name>A0A0F9H1I6_9ZZZZ</name>
<dbReference type="InterPro" id="IPR006689">
    <property type="entry name" value="Small_GTPase_ARF/SAR"/>
</dbReference>
<evidence type="ECO:0000256" key="2">
    <source>
        <dbReference type="ARBA" id="ARBA00023134"/>
    </source>
</evidence>